<accession>F3Z2S7</accession>
<evidence type="ECO:0000259" key="2">
    <source>
        <dbReference type="SMART" id="SM00644"/>
    </source>
</evidence>
<dbReference type="InterPro" id="IPR002502">
    <property type="entry name" value="Amidase_domain"/>
</dbReference>
<dbReference type="InterPro" id="IPR036505">
    <property type="entry name" value="Amidase/PGRP_sf"/>
</dbReference>
<evidence type="ECO:0000256" key="1">
    <source>
        <dbReference type="ARBA" id="ARBA00007553"/>
    </source>
</evidence>
<keyword evidence="5" id="KW-1185">Reference proteome</keyword>
<dbReference type="AlphaFoldDB" id="F3Z2S7"/>
<organism evidence="4 5">
    <name type="scientific">Desulfocurvibacter africanus subsp. africanus str. Walvis Bay</name>
    <dbReference type="NCBI Taxonomy" id="690850"/>
    <lineage>
        <taxon>Bacteria</taxon>
        <taxon>Pseudomonadati</taxon>
        <taxon>Thermodesulfobacteriota</taxon>
        <taxon>Desulfovibrionia</taxon>
        <taxon>Desulfovibrionales</taxon>
        <taxon>Desulfovibrionaceae</taxon>
        <taxon>Desulfocurvibacter</taxon>
    </lineage>
</organism>
<dbReference type="EMBL" id="CP003221">
    <property type="protein sequence ID" value="EGJ50244.1"/>
    <property type="molecule type" value="Genomic_DNA"/>
</dbReference>
<dbReference type="Proteomes" id="UP000007844">
    <property type="component" value="Chromosome"/>
</dbReference>
<sequence length="149" mass="16219">MDASKVAYIVIHCADTPPEMDIGAVEIDRWHKANGWDGCGYHFVIRRNGVIESGRPLDINAAPGWQSAIGAHVAGLNSQALGVCLVGGKGGTPDFRVQQWESLAHLVETLTRIAPAAEIVGHRDLDKGKLCPGFDVRTWWADWRQHGAD</sequence>
<evidence type="ECO:0000259" key="3">
    <source>
        <dbReference type="SMART" id="SM00701"/>
    </source>
</evidence>
<protein>
    <submittedName>
        <fullName evidence="4">N-acetylmuramoyl-L-alanine amidase family 2</fullName>
    </submittedName>
</protein>
<dbReference type="Pfam" id="PF01510">
    <property type="entry name" value="Amidase_2"/>
    <property type="match status" value="1"/>
</dbReference>
<feature type="domain" description="Peptidoglycan recognition protein family" evidence="3">
    <location>
        <begin position="2"/>
        <end position="126"/>
    </location>
</feature>
<dbReference type="GO" id="GO:0008745">
    <property type="term" value="F:N-acetylmuramoyl-L-alanine amidase activity"/>
    <property type="evidence" value="ECO:0007669"/>
    <property type="project" value="InterPro"/>
</dbReference>
<reference evidence="4 5" key="1">
    <citation type="journal article" date="2011" name="J. Bacteriol.">
        <title>Genome sequence of the mercury-methylating and pleomorphic Desulfovibrio africanus Strain Walvis Bay.</title>
        <authorList>
            <person name="Brown S.D."/>
            <person name="Wall J.D."/>
            <person name="Kucken A.M."/>
            <person name="Gilmour C.C."/>
            <person name="Podar M."/>
            <person name="Brandt C.C."/>
            <person name="Teshima H."/>
            <person name="Detter J.C."/>
            <person name="Han C.S."/>
            <person name="Land M.L."/>
            <person name="Lucas S."/>
            <person name="Han J."/>
            <person name="Pennacchio L."/>
            <person name="Nolan M."/>
            <person name="Pitluck S."/>
            <person name="Woyke T."/>
            <person name="Goodwin L."/>
            <person name="Palumbo A.V."/>
            <person name="Elias D.A."/>
        </authorList>
    </citation>
    <scope>NUCLEOTIDE SEQUENCE [LARGE SCALE GENOMIC DNA]</scope>
    <source>
        <strain evidence="4 5">Walvis Bay</strain>
    </source>
</reference>
<comment type="similarity">
    <text evidence="1">Belongs to the N-acetylmuramoyl-L-alanine amidase 2 family.</text>
</comment>
<dbReference type="InterPro" id="IPR006619">
    <property type="entry name" value="PGRP_domain_met/bac"/>
</dbReference>
<dbReference type="InterPro" id="IPR015510">
    <property type="entry name" value="PGRP"/>
</dbReference>
<dbReference type="RefSeq" id="WP_014259996.1">
    <property type="nucleotide sequence ID" value="NC_016629.1"/>
</dbReference>
<name>F3Z2S7_DESAF</name>
<dbReference type="GO" id="GO:0009253">
    <property type="term" value="P:peptidoglycan catabolic process"/>
    <property type="evidence" value="ECO:0007669"/>
    <property type="project" value="InterPro"/>
</dbReference>
<proteinExistence type="inferred from homology"/>
<evidence type="ECO:0000313" key="5">
    <source>
        <dbReference type="Proteomes" id="UP000007844"/>
    </source>
</evidence>
<dbReference type="Gene3D" id="3.40.80.10">
    <property type="entry name" value="Peptidoglycan recognition protein-like"/>
    <property type="match status" value="1"/>
</dbReference>
<dbReference type="CDD" id="cd06583">
    <property type="entry name" value="PGRP"/>
    <property type="match status" value="1"/>
</dbReference>
<evidence type="ECO:0000313" key="4">
    <source>
        <dbReference type="EMBL" id="EGJ50244.1"/>
    </source>
</evidence>
<feature type="domain" description="N-acetylmuramoyl-L-alanine amidase" evidence="2">
    <location>
        <begin position="2"/>
        <end position="133"/>
    </location>
</feature>
<dbReference type="STRING" id="690850.Desaf_1915"/>
<gene>
    <name evidence="4" type="ORF">Desaf_1915</name>
</gene>
<dbReference type="HOGENOM" id="CLU_079366_1_0_7"/>
<dbReference type="GO" id="GO:0008270">
    <property type="term" value="F:zinc ion binding"/>
    <property type="evidence" value="ECO:0007669"/>
    <property type="project" value="InterPro"/>
</dbReference>
<dbReference type="KEGG" id="daf:Desaf_1915"/>
<dbReference type="PANTHER" id="PTHR11022:SF41">
    <property type="entry name" value="PEPTIDOGLYCAN-RECOGNITION PROTEIN LC-RELATED"/>
    <property type="match status" value="1"/>
</dbReference>
<dbReference type="PANTHER" id="PTHR11022">
    <property type="entry name" value="PEPTIDOGLYCAN RECOGNITION PROTEIN"/>
    <property type="match status" value="1"/>
</dbReference>
<dbReference type="SMART" id="SM00644">
    <property type="entry name" value="Ami_2"/>
    <property type="match status" value="1"/>
</dbReference>
<dbReference type="SUPFAM" id="SSF55846">
    <property type="entry name" value="N-acetylmuramoyl-L-alanine amidase-like"/>
    <property type="match status" value="1"/>
</dbReference>
<dbReference type="SMART" id="SM00701">
    <property type="entry name" value="PGRP"/>
    <property type="match status" value="1"/>
</dbReference>
<dbReference type="eggNOG" id="COG3023">
    <property type="taxonomic scope" value="Bacteria"/>
</dbReference>